<proteinExistence type="predicted"/>
<dbReference type="AlphaFoldDB" id="A0AAV8Z8V1"/>
<evidence type="ECO:0000313" key="2">
    <source>
        <dbReference type="Proteomes" id="UP001162162"/>
    </source>
</evidence>
<keyword evidence="2" id="KW-1185">Reference proteome</keyword>
<accession>A0AAV8Z8V1</accession>
<dbReference type="Proteomes" id="UP001162162">
    <property type="component" value="Unassembled WGS sequence"/>
</dbReference>
<gene>
    <name evidence="1" type="ORF">NQ318_013700</name>
</gene>
<sequence>MHAHGIIKIEGLYLPDDKSAGLFFGRLPKPELPLAIEPAREPLENSSDLCSLEASSADTCLCFRDGEGLQKKQTFLTKTVALNVYNEQDSA</sequence>
<reference evidence="1" key="1">
    <citation type="journal article" date="2023" name="Insect Mol. Biol.">
        <title>Genome sequencing provides insights into the evolution of gene families encoding plant cell wall-degrading enzymes in longhorned beetles.</title>
        <authorList>
            <person name="Shin N.R."/>
            <person name="Okamura Y."/>
            <person name="Kirsch R."/>
            <person name="Pauchet Y."/>
        </authorList>
    </citation>
    <scope>NUCLEOTIDE SEQUENCE</scope>
    <source>
        <strain evidence="1">AMC_N1</strain>
    </source>
</reference>
<dbReference type="EMBL" id="JAPWTK010000008">
    <property type="protein sequence ID" value="KAJ8960418.1"/>
    <property type="molecule type" value="Genomic_DNA"/>
</dbReference>
<evidence type="ECO:0000313" key="1">
    <source>
        <dbReference type="EMBL" id="KAJ8960418.1"/>
    </source>
</evidence>
<organism evidence="1 2">
    <name type="scientific">Aromia moschata</name>
    <dbReference type="NCBI Taxonomy" id="1265417"/>
    <lineage>
        <taxon>Eukaryota</taxon>
        <taxon>Metazoa</taxon>
        <taxon>Ecdysozoa</taxon>
        <taxon>Arthropoda</taxon>
        <taxon>Hexapoda</taxon>
        <taxon>Insecta</taxon>
        <taxon>Pterygota</taxon>
        <taxon>Neoptera</taxon>
        <taxon>Endopterygota</taxon>
        <taxon>Coleoptera</taxon>
        <taxon>Polyphaga</taxon>
        <taxon>Cucujiformia</taxon>
        <taxon>Chrysomeloidea</taxon>
        <taxon>Cerambycidae</taxon>
        <taxon>Cerambycinae</taxon>
        <taxon>Callichromatini</taxon>
        <taxon>Aromia</taxon>
    </lineage>
</organism>
<protein>
    <submittedName>
        <fullName evidence="1">Uncharacterized protein</fullName>
    </submittedName>
</protein>
<name>A0AAV8Z8V1_9CUCU</name>
<comment type="caution">
    <text evidence="1">The sequence shown here is derived from an EMBL/GenBank/DDBJ whole genome shotgun (WGS) entry which is preliminary data.</text>
</comment>